<evidence type="ECO:0000313" key="12">
    <source>
        <dbReference type="EMBL" id="CAK9237188.1"/>
    </source>
</evidence>
<comment type="subcellular location">
    <subcellularLocation>
        <location evidence="1">Nucleus</location>
    </subcellularLocation>
</comment>
<evidence type="ECO:0000256" key="2">
    <source>
        <dbReference type="ARBA" id="ARBA00022723"/>
    </source>
</evidence>
<evidence type="ECO:0000256" key="8">
    <source>
        <dbReference type="ARBA" id="ARBA00023242"/>
    </source>
</evidence>
<dbReference type="InterPro" id="IPR013087">
    <property type="entry name" value="Znf_C2H2_type"/>
</dbReference>
<keyword evidence="7" id="KW-0804">Transcription</keyword>
<evidence type="ECO:0000256" key="1">
    <source>
        <dbReference type="ARBA" id="ARBA00004123"/>
    </source>
</evidence>
<evidence type="ECO:0000256" key="3">
    <source>
        <dbReference type="ARBA" id="ARBA00022737"/>
    </source>
</evidence>
<sequence>MAAANQGSLQDNTTNHLLGGGMSVQVLMNGLAMLQQKVQQLQALVPLLTQSAHGQSNASVVIAQQQAASAAVSSILAQLVAAANGMLPQHVPAPAAVQQCNHGMSSSAAGSSLVGNIAVGAHHESRGMSTARPEEHDASFGADEDDGVVENLPPGSYDLVEMAAMEILAEHTHFCEICGKGFKRDANLRMHMRGHGDEYKTPAALAKPEKASNSQLPSVVRPRRYSCPYVGCKRNKKHRKFLPLKTMLCVKNHYRRSHCPKMLACTKCNSKKFSVVADLKTHEKHCGRDKWQCSCGTTFSRKDKLFGHVSLFAGHTPATPMNVEMGEGNAPLDAEFSAHGNNSGAAGFMSGSATGTHFASQVGGSRRGSEKGSEMGRMSSAGGMGLQLGAGGISNNNHDTSPPASSYNQNAMLQGLFTNTFLQSSSGNASSDGLH</sequence>
<dbReference type="InterPro" id="IPR044300">
    <property type="entry name" value="STOP1/2"/>
</dbReference>
<accession>A0ABP0V592</accession>
<dbReference type="InterPro" id="IPR059161">
    <property type="entry name" value="Znf-C2H2_STOP1/2_3rd"/>
</dbReference>
<dbReference type="PROSITE" id="PS00028">
    <property type="entry name" value="ZINC_FINGER_C2H2_1"/>
    <property type="match status" value="1"/>
</dbReference>
<dbReference type="Gene3D" id="3.30.160.60">
    <property type="entry name" value="Classic Zinc Finger"/>
    <property type="match status" value="1"/>
</dbReference>
<dbReference type="EMBL" id="OZ019901">
    <property type="protein sequence ID" value="CAK9237188.1"/>
    <property type="molecule type" value="Genomic_DNA"/>
</dbReference>
<protein>
    <recommendedName>
        <fullName evidence="11">C2H2-type domain-containing protein</fullName>
    </recommendedName>
</protein>
<keyword evidence="5" id="KW-0862">Zinc</keyword>
<feature type="region of interest" description="Disordered" evidence="10">
    <location>
        <begin position="357"/>
        <end position="380"/>
    </location>
</feature>
<dbReference type="Pfam" id="PF23118">
    <property type="entry name" value="zf-C2H2_STOP2_C"/>
    <property type="match status" value="1"/>
</dbReference>
<feature type="domain" description="C2H2-type" evidence="11">
    <location>
        <begin position="173"/>
        <end position="200"/>
    </location>
</feature>
<evidence type="ECO:0000256" key="6">
    <source>
        <dbReference type="ARBA" id="ARBA00023015"/>
    </source>
</evidence>
<keyword evidence="3" id="KW-0677">Repeat</keyword>
<dbReference type="PANTHER" id="PTHR46352">
    <property type="entry name" value="PROTEIN SENSITIVE TO PROTON RHIZOTOXICITY 1"/>
    <property type="match status" value="1"/>
</dbReference>
<gene>
    <name evidence="12" type="ORF">CSSPTR1EN2_LOCUS23578</name>
</gene>
<evidence type="ECO:0000313" key="13">
    <source>
        <dbReference type="Proteomes" id="UP001497512"/>
    </source>
</evidence>
<dbReference type="SMART" id="SM00355">
    <property type="entry name" value="ZnF_C2H2"/>
    <property type="match status" value="3"/>
</dbReference>
<organism evidence="12 13">
    <name type="scientific">Sphagnum troendelagicum</name>
    <dbReference type="NCBI Taxonomy" id="128251"/>
    <lineage>
        <taxon>Eukaryota</taxon>
        <taxon>Viridiplantae</taxon>
        <taxon>Streptophyta</taxon>
        <taxon>Embryophyta</taxon>
        <taxon>Bryophyta</taxon>
        <taxon>Sphagnophytina</taxon>
        <taxon>Sphagnopsida</taxon>
        <taxon>Sphagnales</taxon>
        <taxon>Sphagnaceae</taxon>
        <taxon>Sphagnum</taxon>
    </lineage>
</organism>
<reference evidence="12" key="1">
    <citation type="submission" date="2024-02" db="EMBL/GenBank/DDBJ databases">
        <authorList>
            <consortium name="ELIXIR-Norway"/>
            <consortium name="Elixir Norway"/>
        </authorList>
    </citation>
    <scope>NUCLEOTIDE SEQUENCE</scope>
</reference>
<proteinExistence type="predicted"/>
<dbReference type="SUPFAM" id="SSF57667">
    <property type="entry name" value="beta-beta-alpha zinc fingers"/>
    <property type="match status" value="1"/>
</dbReference>
<evidence type="ECO:0000256" key="7">
    <source>
        <dbReference type="ARBA" id="ARBA00023163"/>
    </source>
</evidence>
<dbReference type="InterPro" id="IPR058196">
    <property type="entry name" value="zf-C2H2_STOP1/2_C"/>
</dbReference>
<keyword evidence="4 9" id="KW-0863">Zinc-finger</keyword>
<dbReference type="PROSITE" id="PS50157">
    <property type="entry name" value="ZINC_FINGER_C2H2_2"/>
    <property type="match status" value="1"/>
</dbReference>
<dbReference type="Pfam" id="PF12874">
    <property type="entry name" value="zf-met"/>
    <property type="match status" value="1"/>
</dbReference>
<keyword evidence="8" id="KW-0539">Nucleus</keyword>
<evidence type="ECO:0000256" key="4">
    <source>
        <dbReference type="ARBA" id="ARBA00022771"/>
    </source>
</evidence>
<evidence type="ECO:0000256" key="9">
    <source>
        <dbReference type="PROSITE-ProRule" id="PRU00042"/>
    </source>
</evidence>
<evidence type="ECO:0000256" key="5">
    <source>
        <dbReference type="ARBA" id="ARBA00022833"/>
    </source>
</evidence>
<keyword evidence="13" id="KW-1185">Reference proteome</keyword>
<dbReference type="Pfam" id="PF23115">
    <property type="entry name" value="zf-C2H2_STOP2_3rd"/>
    <property type="match status" value="1"/>
</dbReference>
<name>A0ABP0V592_9BRYO</name>
<dbReference type="InterPro" id="IPR036236">
    <property type="entry name" value="Znf_C2H2_sf"/>
</dbReference>
<keyword evidence="6" id="KW-0805">Transcription regulation</keyword>
<evidence type="ECO:0000259" key="11">
    <source>
        <dbReference type="PROSITE" id="PS50157"/>
    </source>
</evidence>
<keyword evidence="2" id="KW-0479">Metal-binding</keyword>
<dbReference type="Proteomes" id="UP001497512">
    <property type="component" value="Chromosome 9"/>
</dbReference>
<feature type="compositionally biased region" description="Basic and acidic residues" evidence="10">
    <location>
        <begin position="124"/>
        <end position="138"/>
    </location>
</feature>
<evidence type="ECO:0000256" key="10">
    <source>
        <dbReference type="SAM" id="MobiDB-lite"/>
    </source>
</evidence>
<dbReference type="PANTHER" id="PTHR46352:SF1">
    <property type="entry name" value="PROTEIN SENSITIVE TO PROTON RHIZOTOXICITY 1"/>
    <property type="match status" value="1"/>
</dbReference>
<feature type="region of interest" description="Disordered" evidence="10">
    <location>
        <begin position="124"/>
        <end position="147"/>
    </location>
</feature>